<evidence type="ECO:0000313" key="3">
    <source>
        <dbReference type="Proteomes" id="UP000792457"/>
    </source>
</evidence>
<sequence>MLNSIFSQAGEYSKKKSRIASWRVVTLEEIYTKLGLLHQDLQMLSLEIICKYLHFSDNEAKDYSGPSKLCTIFPVISHLNSNFKKYFLPSRNISIDEYLTLWKGSLFFKQYLPLLPSWDTEIHSSLTMGDVNKTTKIVSNLSQPLLEDKREEVKKGKWFGEHSSPISALKWSDKKIVSMMSTYHGTEMKIEAKGQKIKTY</sequence>
<evidence type="ECO:0000259" key="1">
    <source>
        <dbReference type="Pfam" id="PF13843"/>
    </source>
</evidence>
<dbReference type="EMBL" id="KZ310056">
    <property type="protein sequence ID" value="KAG8239815.1"/>
    <property type="molecule type" value="Genomic_DNA"/>
</dbReference>
<dbReference type="PANTHER" id="PTHR46599">
    <property type="entry name" value="PIGGYBAC TRANSPOSABLE ELEMENT-DERIVED PROTEIN 4"/>
    <property type="match status" value="1"/>
</dbReference>
<name>A0A8K0KRT3_LADFU</name>
<evidence type="ECO:0000313" key="2">
    <source>
        <dbReference type="EMBL" id="KAG8239815.1"/>
    </source>
</evidence>
<comment type="caution">
    <text evidence="2">The sequence shown here is derived from an EMBL/GenBank/DDBJ whole genome shotgun (WGS) entry which is preliminary data.</text>
</comment>
<accession>A0A8K0KRT3</accession>
<protein>
    <recommendedName>
        <fullName evidence="1">PiggyBac transposable element-derived protein domain-containing protein</fullName>
    </recommendedName>
</protein>
<dbReference type="AlphaFoldDB" id="A0A8K0KRT3"/>
<gene>
    <name evidence="2" type="ORF">J437_LFUL019108</name>
</gene>
<keyword evidence="3" id="KW-1185">Reference proteome</keyword>
<feature type="domain" description="PiggyBac transposable element-derived protein" evidence="1">
    <location>
        <begin position="49"/>
        <end position="114"/>
    </location>
</feature>
<reference evidence="2" key="1">
    <citation type="submission" date="2013-04" db="EMBL/GenBank/DDBJ databases">
        <authorList>
            <person name="Qu J."/>
            <person name="Murali S.C."/>
            <person name="Bandaranaike D."/>
            <person name="Bellair M."/>
            <person name="Blankenburg K."/>
            <person name="Chao H."/>
            <person name="Dinh H."/>
            <person name="Doddapaneni H."/>
            <person name="Downs B."/>
            <person name="Dugan-Rocha S."/>
            <person name="Elkadiri S."/>
            <person name="Gnanaolivu R.D."/>
            <person name="Hernandez B."/>
            <person name="Javaid M."/>
            <person name="Jayaseelan J.C."/>
            <person name="Lee S."/>
            <person name="Li M."/>
            <person name="Ming W."/>
            <person name="Munidasa M."/>
            <person name="Muniz J."/>
            <person name="Nguyen L."/>
            <person name="Ongeri F."/>
            <person name="Osuji N."/>
            <person name="Pu L.-L."/>
            <person name="Puazo M."/>
            <person name="Qu C."/>
            <person name="Quiroz J."/>
            <person name="Raj R."/>
            <person name="Weissenberger G."/>
            <person name="Xin Y."/>
            <person name="Zou X."/>
            <person name="Han Y."/>
            <person name="Richards S."/>
            <person name="Worley K."/>
            <person name="Muzny D."/>
            <person name="Gibbs R."/>
        </authorList>
    </citation>
    <scope>NUCLEOTIDE SEQUENCE</scope>
    <source>
        <strain evidence="2">Sampled in the wild</strain>
    </source>
</reference>
<proteinExistence type="predicted"/>
<dbReference type="OrthoDB" id="75807at2759"/>
<reference evidence="2" key="2">
    <citation type="submission" date="2017-10" db="EMBL/GenBank/DDBJ databases">
        <title>Ladona fulva Genome sequencing and assembly.</title>
        <authorList>
            <person name="Murali S."/>
            <person name="Richards S."/>
            <person name="Bandaranaike D."/>
            <person name="Bellair M."/>
            <person name="Blankenburg K."/>
            <person name="Chao H."/>
            <person name="Dinh H."/>
            <person name="Doddapaneni H."/>
            <person name="Dugan-Rocha S."/>
            <person name="Elkadiri S."/>
            <person name="Gnanaolivu R."/>
            <person name="Hernandez B."/>
            <person name="Skinner E."/>
            <person name="Javaid M."/>
            <person name="Lee S."/>
            <person name="Li M."/>
            <person name="Ming W."/>
            <person name="Munidasa M."/>
            <person name="Muniz J."/>
            <person name="Nguyen L."/>
            <person name="Hughes D."/>
            <person name="Osuji N."/>
            <person name="Pu L.-L."/>
            <person name="Puazo M."/>
            <person name="Qu C."/>
            <person name="Quiroz J."/>
            <person name="Raj R."/>
            <person name="Weissenberger G."/>
            <person name="Xin Y."/>
            <person name="Zou X."/>
            <person name="Han Y."/>
            <person name="Worley K."/>
            <person name="Muzny D."/>
            <person name="Gibbs R."/>
        </authorList>
    </citation>
    <scope>NUCLEOTIDE SEQUENCE</scope>
    <source>
        <strain evidence="2">Sampled in the wild</strain>
    </source>
</reference>
<dbReference type="PANTHER" id="PTHR46599:SF3">
    <property type="entry name" value="PIGGYBAC TRANSPOSABLE ELEMENT-DERIVED PROTEIN 4"/>
    <property type="match status" value="1"/>
</dbReference>
<dbReference type="Pfam" id="PF13843">
    <property type="entry name" value="DDE_Tnp_1_7"/>
    <property type="match status" value="1"/>
</dbReference>
<dbReference type="InterPro" id="IPR029526">
    <property type="entry name" value="PGBD"/>
</dbReference>
<organism evidence="2 3">
    <name type="scientific">Ladona fulva</name>
    <name type="common">Scarce chaser dragonfly</name>
    <name type="synonym">Libellula fulva</name>
    <dbReference type="NCBI Taxonomy" id="123851"/>
    <lineage>
        <taxon>Eukaryota</taxon>
        <taxon>Metazoa</taxon>
        <taxon>Ecdysozoa</taxon>
        <taxon>Arthropoda</taxon>
        <taxon>Hexapoda</taxon>
        <taxon>Insecta</taxon>
        <taxon>Pterygota</taxon>
        <taxon>Palaeoptera</taxon>
        <taxon>Odonata</taxon>
        <taxon>Epiprocta</taxon>
        <taxon>Anisoptera</taxon>
        <taxon>Libelluloidea</taxon>
        <taxon>Libellulidae</taxon>
        <taxon>Ladona</taxon>
    </lineage>
</organism>
<dbReference type="Proteomes" id="UP000792457">
    <property type="component" value="Unassembled WGS sequence"/>
</dbReference>